<protein>
    <submittedName>
        <fullName evidence="2">Crp/Fnr family transcriptional regulator</fullName>
    </submittedName>
</protein>
<name>A0A4R0P3S9_9SPHI</name>
<evidence type="ECO:0000259" key="1">
    <source>
        <dbReference type="Pfam" id="PF00027"/>
    </source>
</evidence>
<dbReference type="Pfam" id="PF00027">
    <property type="entry name" value="cNMP_binding"/>
    <property type="match status" value="1"/>
</dbReference>
<proteinExistence type="predicted"/>
<accession>A0A4R0P3S9</accession>
<organism evidence="2 3">
    <name type="scientific">Pedobacter frigidisoli</name>
    <dbReference type="NCBI Taxonomy" id="2530455"/>
    <lineage>
        <taxon>Bacteria</taxon>
        <taxon>Pseudomonadati</taxon>
        <taxon>Bacteroidota</taxon>
        <taxon>Sphingobacteriia</taxon>
        <taxon>Sphingobacteriales</taxon>
        <taxon>Sphingobacteriaceae</taxon>
        <taxon>Pedobacter</taxon>
    </lineage>
</organism>
<dbReference type="SUPFAM" id="SSF51206">
    <property type="entry name" value="cAMP-binding domain-like"/>
    <property type="match status" value="1"/>
</dbReference>
<dbReference type="InterPro" id="IPR018490">
    <property type="entry name" value="cNMP-bd_dom_sf"/>
</dbReference>
<dbReference type="EMBL" id="SJSN01000008">
    <property type="protein sequence ID" value="TCD08438.1"/>
    <property type="molecule type" value="Genomic_DNA"/>
</dbReference>
<sequence>MNPDKIYTQDKWAAFDGFSPIISLFRSFHNLTPEIEFILNTQTFPVNFKKNKFISSPLHRNKYIFFVLKGTARGYMKEDNKEITTWIAKENELIGNIRNLWDENEPTEEYVQAIEDVVAIAVPHAMSRLLYTNFDIANYIGRKMTQLHYLQACERAYISRLQSAEKRYIRFIKSYPELVNRVPLKHIASFLCMRLETLSRIRSKLAD</sequence>
<reference evidence="2 3" key="1">
    <citation type="submission" date="2019-02" db="EMBL/GenBank/DDBJ databases">
        <title>Pedobacter sp. RP-3-11 sp. nov., isolated from Arctic soil.</title>
        <authorList>
            <person name="Dahal R.H."/>
        </authorList>
    </citation>
    <scope>NUCLEOTIDE SEQUENCE [LARGE SCALE GENOMIC DNA]</scope>
    <source>
        <strain evidence="2 3">RP-3-11</strain>
    </source>
</reference>
<dbReference type="AlphaFoldDB" id="A0A4R0P3S9"/>
<dbReference type="InterPro" id="IPR014710">
    <property type="entry name" value="RmlC-like_jellyroll"/>
</dbReference>
<comment type="caution">
    <text evidence="2">The sequence shown here is derived from an EMBL/GenBank/DDBJ whole genome shotgun (WGS) entry which is preliminary data.</text>
</comment>
<dbReference type="InterPro" id="IPR000595">
    <property type="entry name" value="cNMP-bd_dom"/>
</dbReference>
<dbReference type="Gene3D" id="2.60.120.10">
    <property type="entry name" value="Jelly Rolls"/>
    <property type="match status" value="1"/>
</dbReference>
<gene>
    <name evidence="2" type="ORF">EZ449_11325</name>
</gene>
<evidence type="ECO:0000313" key="3">
    <source>
        <dbReference type="Proteomes" id="UP000291485"/>
    </source>
</evidence>
<dbReference type="RefSeq" id="WP_131558761.1">
    <property type="nucleotide sequence ID" value="NZ_SJSN01000008.1"/>
</dbReference>
<evidence type="ECO:0000313" key="2">
    <source>
        <dbReference type="EMBL" id="TCD08438.1"/>
    </source>
</evidence>
<dbReference type="Proteomes" id="UP000291485">
    <property type="component" value="Unassembled WGS sequence"/>
</dbReference>
<feature type="domain" description="Cyclic nucleotide-binding" evidence="1">
    <location>
        <begin position="46"/>
        <end position="125"/>
    </location>
</feature>
<keyword evidence="3" id="KW-1185">Reference proteome</keyword>
<dbReference type="OrthoDB" id="752588at2"/>